<dbReference type="Pfam" id="PF00098">
    <property type="entry name" value="zf-CCHC"/>
    <property type="match status" value="1"/>
</dbReference>
<dbReference type="SMART" id="SM00343">
    <property type="entry name" value="ZnF_C2HC"/>
    <property type="match status" value="3"/>
</dbReference>
<feature type="compositionally biased region" description="Basic residues" evidence="3">
    <location>
        <begin position="274"/>
        <end position="284"/>
    </location>
</feature>
<dbReference type="Gene3D" id="2.40.70.10">
    <property type="entry name" value="Acid Proteases"/>
    <property type="match status" value="1"/>
</dbReference>
<keyword evidence="2" id="KW-0863">Zinc-finger</keyword>
<evidence type="ECO:0008006" key="7">
    <source>
        <dbReference type="Google" id="ProtNLM"/>
    </source>
</evidence>
<evidence type="ECO:0000256" key="3">
    <source>
        <dbReference type="SAM" id="MobiDB-lite"/>
    </source>
</evidence>
<feature type="region of interest" description="Disordered" evidence="3">
    <location>
        <begin position="271"/>
        <end position="292"/>
    </location>
</feature>
<feature type="compositionally biased region" description="Basic and acidic residues" evidence="3">
    <location>
        <begin position="630"/>
        <end position="648"/>
    </location>
</feature>
<evidence type="ECO:0000313" key="6">
    <source>
        <dbReference type="EMBL" id="JAQ08932.1"/>
    </source>
</evidence>
<feature type="region of interest" description="Disordered" evidence="3">
    <location>
        <begin position="600"/>
        <end position="679"/>
    </location>
</feature>
<organism evidence="6">
    <name type="scientific">Lygus hesperus</name>
    <name type="common">Western plant bug</name>
    <dbReference type="NCBI Taxonomy" id="30085"/>
    <lineage>
        <taxon>Eukaryota</taxon>
        <taxon>Metazoa</taxon>
        <taxon>Ecdysozoa</taxon>
        <taxon>Arthropoda</taxon>
        <taxon>Hexapoda</taxon>
        <taxon>Insecta</taxon>
        <taxon>Pterygota</taxon>
        <taxon>Neoptera</taxon>
        <taxon>Paraneoptera</taxon>
        <taxon>Hemiptera</taxon>
        <taxon>Heteroptera</taxon>
        <taxon>Panheteroptera</taxon>
        <taxon>Cimicomorpha</taxon>
        <taxon>Miridae</taxon>
        <taxon>Mirini</taxon>
        <taxon>Lygus</taxon>
    </lineage>
</organism>
<feature type="region of interest" description="Disordered" evidence="3">
    <location>
        <begin position="1"/>
        <end position="29"/>
    </location>
</feature>
<feature type="compositionally biased region" description="Acidic residues" evidence="3">
    <location>
        <begin position="370"/>
        <end position="380"/>
    </location>
</feature>
<keyword evidence="2" id="KW-0862">Zinc</keyword>
<dbReference type="InterPro" id="IPR036875">
    <property type="entry name" value="Znf_CCHC_sf"/>
</dbReference>
<feature type="region of interest" description="Disordered" evidence="3">
    <location>
        <begin position="840"/>
        <end position="905"/>
    </location>
</feature>
<dbReference type="InterPro" id="IPR018061">
    <property type="entry name" value="Retropepsins"/>
</dbReference>
<feature type="domain" description="Peptidase A2" evidence="5">
    <location>
        <begin position="424"/>
        <end position="498"/>
    </location>
</feature>
<feature type="compositionally biased region" description="Basic residues" evidence="3">
    <location>
        <begin position="870"/>
        <end position="879"/>
    </location>
</feature>
<dbReference type="GO" id="GO:0006508">
    <property type="term" value="P:proteolysis"/>
    <property type="evidence" value="ECO:0007669"/>
    <property type="project" value="InterPro"/>
</dbReference>
<evidence type="ECO:0000256" key="1">
    <source>
        <dbReference type="ARBA" id="ARBA00022801"/>
    </source>
</evidence>
<dbReference type="InterPro" id="IPR001995">
    <property type="entry name" value="Peptidase_A2_cat"/>
</dbReference>
<dbReference type="AlphaFoldDB" id="A0A146LQ89"/>
<feature type="compositionally biased region" description="Polar residues" evidence="3">
    <location>
        <begin position="883"/>
        <end position="905"/>
    </location>
</feature>
<name>A0A146LQ89_LYGHE</name>
<dbReference type="GO" id="GO:0008270">
    <property type="term" value="F:zinc ion binding"/>
    <property type="evidence" value="ECO:0007669"/>
    <property type="project" value="UniProtKB-KW"/>
</dbReference>
<evidence type="ECO:0000259" key="5">
    <source>
        <dbReference type="PROSITE" id="PS50175"/>
    </source>
</evidence>
<feature type="domain" description="CCHC-type" evidence="4">
    <location>
        <begin position="259"/>
        <end position="273"/>
    </location>
</feature>
<dbReference type="SUPFAM" id="SSF57756">
    <property type="entry name" value="Retrovirus zinc finger-like domains"/>
    <property type="match status" value="1"/>
</dbReference>
<dbReference type="GO" id="GO:0004190">
    <property type="term" value="F:aspartic-type endopeptidase activity"/>
    <property type="evidence" value="ECO:0007669"/>
    <property type="project" value="InterPro"/>
</dbReference>
<feature type="region of interest" description="Disordered" evidence="3">
    <location>
        <begin position="343"/>
        <end position="389"/>
    </location>
</feature>
<dbReference type="EMBL" id="GDHC01009697">
    <property type="protein sequence ID" value="JAQ08932.1"/>
    <property type="molecule type" value="Transcribed_RNA"/>
</dbReference>
<sequence length="905" mass="102151">MPRGGQRVPGDVSSDEDNTSQQGQENEAAQLNARALLAYDDVMERLQHLVLGLDRQRRANNENSNSVPVPKDIRDAIEPWEPSMSSKLSLHHFFSMFEEFTDNLDPTAKIKLLQTKLKGEARKFVLDNSEFRNARNPYQALKQSMLKWFERQEPDDLMRLLWAAKKEDGEDYREYAERVRGLAQRALDRPGQSPNPQEVEEKAVKAFTYGLPGTLKPLMISSLPKTLSEALRKAELLQSSIPTTEEVGWNIAAIADVQCYNCKEKGHFSSQCPHARRSTPRRIPPRPNGETPPRACHFCQSRSHYSAACPRKPAPPPGCNFCGSDFHEEKGCPERRRYRIEIAEESPSATSTSTRRPDSIGAINILSDDTPPEEPGEDKENEPTPAAEDIPWVRVLFQSPPCPAHEGCDPLTVKMTLHFSGVPTIMVIDTGSAISCLPQPDPRFPTETSGICLRGVDGAIFHVNQQQYLLVESSGRSFIHPFLIIASPSRYGIIGMDLLTRIPFYLYNHLPNALPDTPRHVMPAIEDPASLTITEPPDSTAPSAVRIRVMVHQPYEPLSTTDEPAMKAPLFSDYEDSGRKETIRDNAALHDIRYLELTQHHHMDTSEEEDTRDEEQAAPMDQDESSSMLNEEKQQHRDSPDNDDKSSGHDVPPSEDQDICEVGSGPSPSASTTDPPLLVEEDDYSPLQRQPTIHLADRLDPESWSRCRCPRCRRLRSPPNGSRRGHSWFHHPSTSRAQTFTPREELHPHEIWLQCPYYGVTMIEAPAEPTMHTSIPVEVMSHPQDILATSERFAAINKINETIELIRISYRNSRERHLYQAHRELKALRRFLRKDLFGTQDSDTDEELPHTTPGRTTSSANSNPRPSPTPKRRWRRKGRNGTAKGTQPQNSNVEQPSRPPRQSSV</sequence>
<evidence type="ECO:0000259" key="4">
    <source>
        <dbReference type="PROSITE" id="PS50158"/>
    </source>
</evidence>
<evidence type="ECO:0000256" key="2">
    <source>
        <dbReference type="PROSITE-ProRule" id="PRU00047"/>
    </source>
</evidence>
<dbReference type="GO" id="GO:0003676">
    <property type="term" value="F:nucleic acid binding"/>
    <property type="evidence" value="ECO:0007669"/>
    <property type="project" value="InterPro"/>
</dbReference>
<keyword evidence="1" id="KW-0378">Hydrolase</keyword>
<feature type="compositionally biased region" description="Low complexity" evidence="3">
    <location>
        <begin position="345"/>
        <end position="354"/>
    </location>
</feature>
<feature type="compositionally biased region" description="Polar residues" evidence="3">
    <location>
        <begin position="853"/>
        <end position="864"/>
    </location>
</feature>
<dbReference type="InterPro" id="IPR001878">
    <property type="entry name" value="Znf_CCHC"/>
</dbReference>
<dbReference type="Gene3D" id="4.10.60.10">
    <property type="entry name" value="Zinc finger, CCHC-type"/>
    <property type="match status" value="1"/>
</dbReference>
<feature type="compositionally biased region" description="Polar residues" evidence="3">
    <location>
        <begin position="19"/>
        <end position="29"/>
    </location>
</feature>
<accession>A0A146LQ89</accession>
<gene>
    <name evidence="6" type="ORF">g.40418</name>
</gene>
<dbReference type="Pfam" id="PF00077">
    <property type="entry name" value="RVP"/>
    <property type="match status" value="1"/>
</dbReference>
<dbReference type="PROSITE" id="PS50158">
    <property type="entry name" value="ZF_CCHC"/>
    <property type="match status" value="1"/>
</dbReference>
<dbReference type="PROSITE" id="PS50175">
    <property type="entry name" value="ASP_PROT_RETROV"/>
    <property type="match status" value="1"/>
</dbReference>
<keyword evidence="2" id="KW-0479">Metal-binding</keyword>
<protein>
    <recommendedName>
        <fullName evidence="7">CCHC-type domain-containing protein</fullName>
    </recommendedName>
</protein>
<dbReference type="InterPro" id="IPR021109">
    <property type="entry name" value="Peptidase_aspartic_dom_sf"/>
</dbReference>
<dbReference type="SUPFAM" id="SSF50630">
    <property type="entry name" value="Acid proteases"/>
    <property type="match status" value="1"/>
</dbReference>
<reference evidence="6" key="1">
    <citation type="journal article" date="2016" name="Gigascience">
        <title>De novo construction of an expanded transcriptome assembly for the western tarnished plant bug, Lygus hesperus.</title>
        <authorList>
            <person name="Tassone E.E."/>
            <person name="Geib S.M."/>
            <person name="Hall B."/>
            <person name="Fabrick J.A."/>
            <person name="Brent C.S."/>
            <person name="Hull J.J."/>
        </authorList>
    </citation>
    <scope>NUCLEOTIDE SEQUENCE</scope>
</reference>
<proteinExistence type="predicted"/>